<dbReference type="InterPro" id="IPR012887">
    <property type="entry name" value="GDP_fucose_pyrophosphorylase"/>
</dbReference>
<reference evidence="6 7" key="1">
    <citation type="submission" date="2024-05" db="EMBL/GenBank/DDBJ databases">
        <authorList>
            <person name="Wallberg A."/>
        </authorList>
    </citation>
    <scope>NUCLEOTIDE SEQUENCE [LARGE SCALE GENOMIC DNA]</scope>
</reference>
<keyword evidence="2" id="KW-0547">Nucleotide-binding</keyword>
<protein>
    <recommendedName>
        <fullName evidence="5">GDP-fucose pyrophosphorylase domain-containing protein</fullName>
    </recommendedName>
</protein>
<dbReference type="Proteomes" id="UP001497623">
    <property type="component" value="Unassembled WGS sequence"/>
</dbReference>
<keyword evidence="1" id="KW-0808">Transferase</keyword>
<evidence type="ECO:0000259" key="5">
    <source>
        <dbReference type="Pfam" id="PF07959"/>
    </source>
</evidence>
<feature type="domain" description="GDP-fucose pyrophosphorylase" evidence="5">
    <location>
        <begin position="104"/>
        <end position="517"/>
    </location>
</feature>
<dbReference type="GO" id="GO:0000166">
    <property type="term" value="F:nucleotide binding"/>
    <property type="evidence" value="ECO:0007669"/>
    <property type="project" value="UniProtKB-KW"/>
</dbReference>
<gene>
    <name evidence="6" type="ORF">MNOR_LOCUS22283</name>
</gene>
<keyword evidence="4" id="KW-0812">Transmembrane</keyword>
<feature type="non-terminal residue" evidence="6">
    <location>
        <position position="575"/>
    </location>
</feature>
<sequence>MNEDTSSQLFSHWTAIVVTCASIEYRHAIEKEYKKLAAAKCLPSHDILLVVDDPRCPTGHDLENDVYASNKTTGVGSGGATLNALLVAIERLSALKHYTTIRNDIVYNSRILIIHCGRSLAHYPGGSAFLPVSPKLSCVPSDVYALPPTLLLHALWMTTKLSTKSANGVWVTSVDAFLPGSPHMTVPETKDIKGAVLFVVKSSIEHAVNHGVILTNPDMSLKNMVYQMPKSVLEATLDDMYCNVIAGICYLSAELTEKLLGLHTLPPLDRCTYHGTDTGVSPLQVSLYFDLLVPLCTDITENDFTSGTCGATYAQSANYSLTNLQESHNARKIIWKQLSKFIGKIHILENSEHHYLSNKYSYESSISSILPQDTDVYHLISKPQKEHVFINSVIKGSIKNSGGRCTIIESYIDKDISLEFTGDTVLIGLHLTKSHIMAHFPANIILQGFPDDQQGHIITCYGLNDGLTTCCTDQDATYLNTPLSSVLGVLARFGITVQDLWSGLSPSDHTIHKAKLFMKGIANTEQMEILSTFANAITTNQHFEEWNTVFNKWKVSSIYFYFLFIIYSYIYSFLF</sequence>
<feature type="transmembrane region" description="Helical" evidence="4">
    <location>
        <begin position="558"/>
        <end position="574"/>
    </location>
</feature>
<name>A0AAV2RB29_MEGNR</name>
<accession>A0AAV2RB29</accession>
<evidence type="ECO:0000256" key="1">
    <source>
        <dbReference type="ARBA" id="ARBA00022679"/>
    </source>
</evidence>
<dbReference type="GO" id="GO:0050201">
    <property type="term" value="F:fucokinase activity"/>
    <property type="evidence" value="ECO:0007669"/>
    <property type="project" value="TreeGrafter"/>
</dbReference>
<dbReference type="Pfam" id="PF07959">
    <property type="entry name" value="Fucose_pyrophosphorylase"/>
    <property type="match status" value="1"/>
</dbReference>
<comment type="caution">
    <text evidence="6">The sequence shown here is derived from an EMBL/GenBank/DDBJ whole genome shotgun (WGS) entry which is preliminary data.</text>
</comment>
<evidence type="ECO:0000256" key="4">
    <source>
        <dbReference type="SAM" id="Phobius"/>
    </source>
</evidence>
<keyword evidence="7" id="KW-1185">Reference proteome</keyword>
<evidence type="ECO:0000313" key="7">
    <source>
        <dbReference type="Proteomes" id="UP001497623"/>
    </source>
</evidence>
<evidence type="ECO:0000313" key="6">
    <source>
        <dbReference type="EMBL" id="CAL4121112.1"/>
    </source>
</evidence>
<keyword evidence="4" id="KW-1133">Transmembrane helix</keyword>
<dbReference type="PANTHER" id="PTHR32463">
    <property type="entry name" value="L-FUCOSE KINASE"/>
    <property type="match status" value="1"/>
</dbReference>
<dbReference type="GO" id="GO:0042352">
    <property type="term" value="P:GDP-L-fucose salvage"/>
    <property type="evidence" value="ECO:0007669"/>
    <property type="project" value="TreeGrafter"/>
</dbReference>
<evidence type="ECO:0000256" key="3">
    <source>
        <dbReference type="ARBA" id="ARBA00022777"/>
    </source>
</evidence>
<keyword evidence="3" id="KW-0418">Kinase</keyword>
<dbReference type="PANTHER" id="PTHR32463:SF0">
    <property type="entry name" value="L-FUCOSE KINASE"/>
    <property type="match status" value="1"/>
</dbReference>
<dbReference type="InterPro" id="IPR052203">
    <property type="entry name" value="GHMP_Kinase-Related"/>
</dbReference>
<evidence type="ECO:0000256" key="2">
    <source>
        <dbReference type="ARBA" id="ARBA00022741"/>
    </source>
</evidence>
<proteinExistence type="predicted"/>
<organism evidence="6 7">
    <name type="scientific">Meganyctiphanes norvegica</name>
    <name type="common">Northern krill</name>
    <name type="synonym">Thysanopoda norvegica</name>
    <dbReference type="NCBI Taxonomy" id="48144"/>
    <lineage>
        <taxon>Eukaryota</taxon>
        <taxon>Metazoa</taxon>
        <taxon>Ecdysozoa</taxon>
        <taxon>Arthropoda</taxon>
        <taxon>Crustacea</taxon>
        <taxon>Multicrustacea</taxon>
        <taxon>Malacostraca</taxon>
        <taxon>Eumalacostraca</taxon>
        <taxon>Eucarida</taxon>
        <taxon>Euphausiacea</taxon>
        <taxon>Euphausiidae</taxon>
        <taxon>Meganyctiphanes</taxon>
    </lineage>
</organism>
<dbReference type="AlphaFoldDB" id="A0AAV2RB29"/>
<dbReference type="EMBL" id="CAXKWB010018628">
    <property type="protein sequence ID" value="CAL4121112.1"/>
    <property type="molecule type" value="Genomic_DNA"/>
</dbReference>
<keyword evidence="4" id="KW-0472">Membrane</keyword>